<feature type="compositionally biased region" description="Low complexity" evidence="1">
    <location>
        <begin position="210"/>
        <end position="233"/>
    </location>
</feature>
<feature type="compositionally biased region" description="Low complexity" evidence="1">
    <location>
        <begin position="270"/>
        <end position="283"/>
    </location>
</feature>
<reference evidence="5" key="2">
    <citation type="journal article" date="2009" name="J. Bacteriol.">
        <title>Selection, recombination, and virulence gene diversity among group B streptococcal genotypes.</title>
        <authorList>
            <person name="Springman A.C."/>
            <person name="Lacher D.W."/>
            <person name="Wu G."/>
            <person name="Milton N."/>
            <person name="Whittam T.S."/>
            <person name="Davies H.D."/>
            <person name="Manning S.D."/>
        </authorList>
    </citation>
    <scope>NUCLEOTIDE SEQUENCE</scope>
    <source>
        <strain evidence="5">GB00057</strain>
    </source>
</reference>
<dbReference type="EMBL" id="FJ752157">
    <property type="protein sequence ID" value="ACU65652.1"/>
    <property type="molecule type" value="Genomic_DNA"/>
</dbReference>
<sequence>MKMNKKVLLTSTMAASLLSVASVQAQETDTTWTARTVSEVKADLVKQDNKSSYTVKYGDTLSVISEAMSIDMNVLAKINNIADINLIYPETTLTVTYDQKSHTATSMKIETPATNAAGQTTATVDLKTNQVSVADQKVSLNTISEGMTPEAATTIVSPMKTYSSAPALKSKEVLAQEQAVSQAAANEQVSPAPVKSITSEVPAAKEEVRPTQTSVSQSTTVSPASVAAETPAPVAKVAPVRTVAAPAPRVASAKVVTPKVETGASPEHVPAPAVPVTTTSTATDNKLQATEVKSVPVAQKAPTATPVAQPASTTNAVAAHPENAGLQPHVAAYKEKVASTYGVNEFSTYRAGDPGDHGKGLAVDFIVGKNQALGNEVAQYSTQNMAANNISYVIWQQKFYSNTNSIYGPANTWNAMPDRGGVTANHYDHVHVSFNK</sequence>
<feature type="chain" id="PRO_5007642922" evidence="2">
    <location>
        <begin position="26"/>
        <end position="436"/>
    </location>
</feature>
<evidence type="ECO:0000256" key="1">
    <source>
        <dbReference type="SAM" id="MobiDB-lite"/>
    </source>
</evidence>
<proteinExistence type="predicted"/>
<dbReference type="CDD" id="cd00118">
    <property type="entry name" value="LysM"/>
    <property type="match status" value="1"/>
</dbReference>
<evidence type="ECO:0000259" key="3">
    <source>
        <dbReference type="PROSITE" id="PS51782"/>
    </source>
</evidence>
<gene>
    <name evidence="4" type="primary">sip</name>
</gene>
<keyword evidence="2" id="KW-0732">Signal</keyword>
<dbReference type="EMBL" id="DQ914272">
    <property type="protein sequence ID" value="ABK56889.1"/>
    <property type="molecule type" value="Genomic_DNA"/>
</dbReference>
<feature type="domain" description="LysM" evidence="3">
    <location>
        <begin position="51"/>
        <end position="95"/>
    </location>
</feature>
<feature type="region of interest" description="Disordered" evidence="1">
    <location>
        <begin position="200"/>
        <end position="233"/>
    </location>
</feature>
<dbReference type="RefSeq" id="WP_000783421.1">
    <property type="nucleotide sequence ID" value="NZ_CDEQ01000019.1"/>
</dbReference>
<evidence type="ECO:0000313" key="4">
    <source>
        <dbReference type="EMBL" id="ABK56889.1"/>
    </source>
</evidence>
<feature type="region of interest" description="Disordered" evidence="1">
    <location>
        <begin position="261"/>
        <end position="314"/>
    </location>
</feature>
<protein>
    <submittedName>
        <fullName evidence="4">Sip</fullName>
    </submittedName>
    <submittedName>
        <fullName evidence="5">Surface immunogenic protein</fullName>
    </submittedName>
</protein>
<dbReference type="InterPro" id="IPR036779">
    <property type="entry name" value="LysM_dom_sf"/>
</dbReference>
<reference evidence="4" key="1">
    <citation type="submission" date="2006-08" db="EMBL/GenBank/DDBJ databases">
        <title>Allelic variation of the surface immunogenic protein (Sip) of Group B Streptococcus.</title>
        <authorList>
            <person name="Manning S.D."/>
            <person name="Lacher D.W."/>
            <person name="Springman A.C."/>
            <person name="Schaeffer K.E."/>
            <person name="Lewis M.A."/>
            <person name="Martin D."/>
            <person name="Whittam T.S."/>
            <person name="Davies H.D."/>
        </authorList>
    </citation>
    <scope>NUCLEOTIDE SEQUENCE</scope>
    <source>
        <strain evidence="4">GB00057</strain>
    </source>
</reference>
<dbReference type="PROSITE" id="PS51782">
    <property type="entry name" value="LYSM"/>
    <property type="match status" value="1"/>
</dbReference>
<name>B5G543_STRAG</name>
<evidence type="ECO:0000256" key="2">
    <source>
        <dbReference type="SAM" id="SignalP"/>
    </source>
</evidence>
<dbReference type="AlphaFoldDB" id="B5G543"/>
<dbReference type="Pfam" id="PF26571">
    <property type="entry name" value="VldE"/>
    <property type="match status" value="1"/>
</dbReference>
<dbReference type="Pfam" id="PF01476">
    <property type="entry name" value="LysM"/>
    <property type="match status" value="1"/>
</dbReference>
<dbReference type="Gene3D" id="3.10.350.10">
    <property type="entry name" value="LysM domain"/>
    <property type="match status" value="1"/>
</dbReference>
<feature type="signal peptide" evidence="2">
    <location>
        <begin position="1"/>
        <end position="25"/>
    </location>
</feature>
<dbReference type="InterPro" id="IPR058593">
    <property type="entry name" value="ARB_07466-like_C"/>
</dbReference>
<dbReference type="SMART" id="SM00257">
    <property type="entry name" value="LysM"/>
    <property type="match status" value="1"/>
</dbReference>
<accession>B5G543</accession>
<dbReference type="SUPFAM" id="SSF54106">
    <property type="entry name" value="LysM domain"/>
    <property type="match status" value="1"/>
</dbReference>
<dbReference type="InterPro" id="IPR018392">
    <property type="entry name" value="LysM"/>
</dbReference>
<organism evidence="4">
    <name type="scientific">Streptococcus agalactiae</name>
    <dbReference type="NCBI Taxonomy" id="1311"/>
    <lineage>
        <taxon>Bacteria</taxon>
        <taxon>Bacillati</taxon>
        <taxon>Bacillota</taxon>
        <taxon>Bacilli</taxon>
        <taxon>Lactobacillales</taxon>
        <taxon>Streptococcaceae</taxon>
        <taxon>Streptococcus</taxon>
    </lineage>
</organism>
<evidence type="ECO:0000313" key="5">
    <source>
        <dbReference type="EMBL" id="ACU65652.1"/>
    </source>
</evidence>